<accession>A0AAV4HTJ5</accession>
<reference evidence="1 2" key="1">
    <citation type="journal article" date="2021" name="Elife">
        <title>Chloroplast acquisition without the gene transfer in kleptoplastic sea slugs, Plakobranchus ocellatus.</title>
        <authorList>
            <person name="Maeda T."/>
            <person name="Takahashi S."/>
            <person name="Yoshida T."/>
            <person name="Shimamura S."/>
            <person name="Takaki Y."/>
            <person name="Nagai Y."/>
            <person name="Toyoda A."/>
            <person name="Suzuki Y."/>
            <person name="Arimoto A."/>
            <person name="Ishii H."/>
            <person name="Satoh N."/>
            <person name="Nishiyama T."/>
            <person name="Hasebe M."/>
            <person name="Maruyama T."/>
            <person name="Minagawa J."/>
            <person name="Obokata J."/>
            <person name="Shigenobu S."/>
        </authorList>
    </citation>
    <scope>NUCLEOTIDE SEQUENCE [LARGE SCALE GENOMIC DNA]</scope>
</reference>
<proteinExistence type="predicted"/>
<protein>
    <submittedName>
        <fullName evidence="1">Uncharacterized protein</fullName>
    </submittedName>
</protein>
<sequence>MRTVGGCLKSTPIQWLPIVSSIAPPHIRRGDATHEICKRIEDMADNIHLKQIHTEAPTTRRLRSRNPFYNAKVQNCNATEEWRKEWENKILTGESMITNPMQLLPGFTTLKRKHWVITNRLQTKHAKTAQ</sequence>
<keyword evidence="2" id="KW-1185">Reference proteome</keyword>
<dbReference type="EMBL" id="BMAT01009210">
    <property type="protein sequence ID" value="GFS01453.1"/>
    <property type="molecule type" value="Genomic_DNA"/>
</dbReference>
<dbReference type="Proteomes" id="UP000762676">
    <property type="component" value="Unassembled WGS sequence"/>
</dbReference>
<organism evidence="1 2">
    <name type="scientific">Elysia marginata</name>
    <dbReference type="NCBI Taxonomy" id="1093978"/>
    <lineage>
        <taxon>Eukaryota</taxon>
        <taxon>Metazoa</taxon>
        <taxon>Spiralia</taxon>
        <taxon>Lophotrochozoa</taxon>
        <taxon>Mollusca</taxon>
        <taxon>Gastropoda</taxon>
        <taxon>Heterobranchia</taxon>
        <taxon>Euthyneura</taxon>
        <taxon>Panpulmonata</taxon>
        <taxon>Sacoglossa</taxon>
        <taxon>Placobranchoidea</taxon>
        <taxon>Plakobranchidae</taxon>
        <taxon>Elysia</taxon>
    </lineage>
</organism>
<evidence type="ECO:0000313" key="1">
    <source>
        <dbReference type="EMBL" id="GFS01453.1"/>
    </source>
</evidence>
<dbReference type="AlphaFoldDB" id="A0AAV4HTJ5"/>
<comment type="caution">
    <text evidence="1">The sequence shown here is derived from an EMBL/GenBank/DDBJ whole genome shotgun (WGS) entry which is preliminary data.</text>
</comment>
<name>A0AAV4HTJ5_9GAST</name>
<evidence type="ECO:0000313" key="2">
    <source>
        <dbReference type="Proteomes" id="UP000762676"/>
    </source>
</evidence>
<gene>
    <name evidence="1" type="ORF">ElyMa_004581700</name>
</gene>